<comment type="similarity">
    <text evidence="2">Belongs to the autoinducer-2 exporter (AI-2E) (TC 2.A.86) family.</text>
</comment>
<protein>
    <submittedName>
        <fullName evidence="9">AI-2E family transporter</fullName>
    </submittedName>
</protein>
<keyword evidence="7 8" id="KW-0472">Membrane</keyword>
<accession>A0A3M9MRN8</accession>
<organism evidence="9 10">
    <name type="scientific">Rufibacter immobilis</name>
    <dbReference type="NCBI Taxonomy" id="1348778"/>
    <lineage>
        <taxon>Bacteria</taxon>
        <taxon>Pseudomonadati</taxon>
        <taxon>Bacteroidota</taxon>
        <taxon>Cytophagia</taxon>
        <taxon>Cytophagales</taxon>
        <taxon>Hymenobacteraceae</taxon>
        <taxon>Rufibacter</taxon>
    </lineage>
</organism>
<sequence length="364" mass="40161">MTGKNYLSHATYIAIFTVLAVVILYYARLFLIPIGFAILLSMLLLPVSNWLENKGVGRIAATLLCILLVIVTIALILLIIAAQAANLSEQWPQIQGKLQEMVTQVQQWVQQQFGVAPQEQIKFVQEQIQKFSQSANQFGTSLLKGSLGLITSFALVLLYMFFLLWKREKYHQFFLKLFSAEHQDNVRVALREITEVAGQYLAGRLFSILFITAFYAIGFSIIGLENALLVAPIAALPILVPYIGAFVGSIFPLVMALVSGSTGMVVPTVAVMLVAQAIDNNIIEPLVMGAKLNLSPFFTIVAVVSGELVWGVAGMILFEPLFAVIRIVCGHVRGLHPYAYLLENEVAEPNWVKKLKNLFSKGTS</sequence>
<evidence type="ECO:0000313" key="9">
    <source>
        <dbReference type="EMBL" id="RNI28176.1"/>
    </source>
</evidence>
<keyword evidence="5 8" id="KW-0812">Transmembrane</keyword>
<feature type="transmembrane region" description="Helical" evidence="8">
    <location>
        <begin position="146"/>
        <end position="165"/>
    </location>
</feature>
<evidence type="ECO:0000256" key="3">
    <source>
        <dbReference type="ARBA" id="ARBA00022448"/>
    </source>
</evidence>
<keyword evidence="4" id="KW-1003">Cell membrane</keyword>
<feature type="transmembrane region" description="Helical" evidence="8">
    <location>
        <begin position="254"/>
        <end position="277"/>
    </location>
</feature>
<dbReference type="AlphaFoldDB" id="A0A3M9MRN8"/>
<name>A0A3M9MRN8_9BACT</name>
<dbReference type="GO" id="GO:0005886">
    <property type="term" value="C:plasma membrane"/>
    <property type="evidence" value="ECO:0007669"/>
    <property type="project" value="UniProtKB-SubCell"/>
</dbReference>
<keyword evidence="10" id="KW-1185">Reference proteome</keyword>
<dbReference type="Proteomes" id="UP000271010">
    <property type="component" value="Unassembled WGS sequence"/>
</dbReference>
<evidence type="ECO:0000256" key="1">
    <source>
        <dbReference type="ARBA" id="ARBA00004651"/>
    </source>
</evidence>
<dbReference type="RefSeq" id="WP_123134643.1">
    <property type="nucleotide sequence ID" value="NZ_RJJE01000017.1"/>
</dbReference>
<evidence type="ECO:0000256" key="6">
    <source>
        <dbReference type="ARBA" id="ARBA00022989"/>
    </source>
</evidence>
<comment type="caution">
    <text evidence="9">The sequence shown here is derived from an EMBL/GenBank/DDBJ whole genome shotgun (WGS) entry which is preliminary data.</text>
</comment>
<evidence type="ECO:0000256" key="2">
    <source>
        <dbReference type="ARBA" id="ARBA00009773"/>
    </source>
</evidence>
<feature type="transmembrane region" description="Helical" evidence="8">
    <location>
        <begin position="7"/>
        <end position="26"/>
    </location>
</feature>
<evidence type="ECO:0000256" key="5">
    <source>
        <dbReference type="ARBA" id="ARBA00022692"/>
    </source>
</evidence>
<proteinExistence type="inferred from homology"/>
<evidence type="ECO:0000256" key="4">
    <source>
        <dbReference type="ARBA" id="ARBA00022475"/>
    </source>
</evidence>
<feature type="transmembrane region" description="Helical" evidence="8">
    <location>
        <begin position="32"/>
        <end position="51"/>
    </location>
</feature>
<evidence type="ECO:0000256" key="8">
    <source>
        <dbReference type="SAM" id="Phobius"/>
    </source>
</evidence>
<comment type="subcellular location">
    <subcellularLocation>
        <location evidence="1">Cell membrane</location>
        <topology evidence="1">Multi-pass membrane protein</topology>
    </subcellularLocation>
</comment>
<evidence type="ECO:0000313" key="10">
    <source>
        <dbReference type="Proteomes" id="UP000271010"/>
    </source>
</evidence>
<keyword evidence="6 8" id="KW-1133">Transmembrane helix</keyword>
<dbReference type="Pfam" id="PF01594">
    <property type="entry name" value="AI-2E_transport"/>
    <property type="match status" value="1"/>
</dbReference>
<dbReference type="InterPro" id="IPR002549">
    <property type="entry name" value="AI-2E-like"/>
</dbReference>
<evidence type="ECO:0000256" key="7">
    <source>
        <dbReference type="ARBA" id="ARBA00023136"/>
    </source>
</evidence>
<dbReference type="EMBL" id="RJJE01000017">
    <property type="protein sequence ID" value="RNI28176.1"/>
    <property type="molecule type" value="Genomic_DNA"/>
</dbReference>
<feature type="transmembrane region" description="Helical" evidence="8">
    <location>
        <begin position="228"/>
        <end position="247"/>
    </location>
</feature>
<feature type="transmembrane region" description="Helical" evidence="8">
    <location>
        <begin position="201"/>
        <end position="222"/>
    </location>
</feature>
<dbReference type="PANTHER" id="PTHR21716:SF53">
    <property type="entry name" value="PERMEASE PERM-RELATED"/>
    <property type="match status" value="1"/>
</dbReference>
<dbReference type="PANTHER" id="PTHR21716">
    <property type="entry name" value="TRANSMEMBRANE PROTEIN"/>
    <property type="match status" value="1"/>
</dbReference>
<reference evidence="9 10" key="1">
    <citation type="submission" date="2018-11" db="EMBL/GenBank/DDBJ databases">
        <title>Rufibacter latericius sp. nov., isolated from water in Baiyang Lake.</title>
        <authorList>
            <person name="Yang Y."/>
        </authorList>
    </citation>
    <scope>NUCLEOTIDE SEQUENCE [LARGE SCALE GENOMIC DNA]</scope>
    <source>
        <strain evidence="9 10">MCC P1</strain>
    </source>
</reference>
<gene>
    <name evidence="9" type="ORF">EFA69_19075</name>
</gene>
<keyword evidence="3" id="KW-0813">Transport</keyword>
<feature type="transmembrane region" description="Helical" evidence="8">
    <location>
        <begin position="63"/>
        <end position="85"/>
    </location>
</feature>
<dbReference type="OrthoDB" id="9793390at2"/>